<sequence length="829" mass="92698">MNERYEPHSIEARWQERWASAGIFQAGRRPGAEKRYVLEMFPYPSGAMHMGHGRVYTIGDALARYLRMRGYDVLHPIGFDALGLPAENAAIKDGRHPAERTRENIVAFRAEMKSLGYGFDWDREVVTADPEYYRWNQWFFVKMLERGIVYRRQGKANWCTGCQTVIANEQVVDDRCERCESPVVEKVIPEWAFRITAFAQDLLDGLDGLKEWPDRITTMQRNWIGRSEGAEVDFAVQGSGDAIKVFTTRVDTIYGCTYVVLAPEHPLVAKVTAPARKAEVDAFVARMRKTDAAERTGESAPKEGVFTGAHAVNPYTGEAVPVWIANFVLAEYGTGAVMSVPAHDQRDFEFAKKYGLPIRVVIQPSTGDRIPGPDALAAATTEDGVLDASGPFSGLPSAEARRRMSAHAKEKGFGQPTVRWHLRDWGFSRQRYWGTPIPIIYCEEHGAVPVPEKDLPVVLPPQAIITGTGEPPLAKVPEFVNTTCPVCGKPARREVETMDTFVDSSWYYARYLSPKDATRPFDPEAARRWLPVDVYVGGPEHAVMHLLYFRFWHRVMRQLGLVFEDEPARRLVTQGIVNGPDGRKMSKRWGNVVAPGPMVRKYGADTLRLFILFAAPPEKDIDWSDEQVDGLFRFLARVWRIFHARQESFAAPEAALAQASGDFLELRRRTHRTIQRVTDAFEKELKFNTGIAALMELVNALYQLEPRSDADRAAVREALVAVATLLSPFAPHAAEELWHEVLGPAARDRLLAAEPWPAFDPALVAADTVTIAVQVNGKLRGEVQAAISAGEADVRALAEADEKVKTHLAGKTIRKVVFVPKRLVNFVVG</sequence>
<keyword evidence="2 9" id="KW-0963">Cytoplasm</keyword>
<dbReference type="InterPro" id="IPR013155">
    <property type="entry name" value="M/V/L/I-tRNA-synth_anticd-bd"/>
</dbReference>
<evidence type="ECO:0000313" key="16">
    <source>
        <dbReference type="Proteomes" id="UP001162891"/>
    </source>
</evidence>
<dbReference type="PROSITE" id="PS00178">
    <property type="entry name" value="AA_TRNA_LIGASE_I"/>
    <property type="match status" value="1"/>
</dbReference>
<reference evidence="16" key="1">
    <citation type="journal article" date="2022" name="Int. J. Syst. Evol. Microbiol.">
        <title>Anaeromyxobacter oryzae sp. nov., Anaeromyxobacter diazotrophicus sp. nov. and Anaeromyxobacter paludicola sp. nov., isolated from paddy soils.</title>
        <authorList>
            <person name="Itoh H."/>
            <person name="Xu Z."/>
            <person name="Mise K."/>
            <person name="Masuda Y."/>
            <person name="Ushijima N."/>
            <person name="Hayakawa C."/>
            <person name="Shiratori Y."/>
            <person name="Senoo K."/>
        </authorList>
    </citation>
    <scope>NUCLEOTIDE SEQUENCE [LARGE SCALE GENOMIC DNA]</scope>
    <source>
        <strain evidence="16">Red232</strain>
    </source>
</reference>
<dbReference type="InterPro" id="IPR001412">
    <property type="entry name" value="aa-tRNA-synth_I_CS"/>
</dbReference>
<dbReference type="InterPro" id="IPR015413">
    <property type="entry name" value="Methionyl/Leucyl_tRNA_Synth"/>
</dbReference>
<evidence type="ECO:0000313" key="15">
    <source>
        <dbReference type="EMBL" id="BDG05900.1"/>
    </source>
</evidence>
<evidence type="ECO:0000256" key="4">
    <source>
        <dbReference type="ARBA" id="ARBA00022741"/>
    </source>
</evidence>
<dbReference type="SUPFAM" id="SSF50677">
    <property type="entry name" value="ValRS/IleRS/LeuRS editing domain"/>
    <property type="match status" value="1"/>
</dbReference>
<proteinExistence type="inferred from homology"/>
<evidence type="ECO:0000256" key="6">
    <source>
        <dbReference type="ARBA" id="ARBA00022917"/>
    </source>
</evidence>
<comment type="caution">
    <text evidence="9">Lacks conserved residue(s) required for the propagation of feature annotation.</text>
</comment>
<evidence type="ECO:0000256" key="5">
    <source>
        <dbReference type="ARBA" id="ARBA00022840"/>
    </source>
</evidence>
<dbReference type="Pfam" id="PF09334">
    <property type="entry name" value="tRNA-synt_1g"/>
    <property type="match status" value="1"/>
</dbReference>
<dbReference type="InterPro" id="IPR009008">
    <property type="entry name" value="Val/Leu/Ile-tRNA-synth_edit"/>
</dbReference>
<feature type="binding site" evidence="9">
    <location>
        <position position="587"/>
    </location>
    <ligand>
        <name>ATP</name>
        <dbReference type="ChEBI" id="CHEBI:30616"/>
    </ligand>
</feature>
<dbReference type="SUPFAM" id="SSF52374">
    <property type="entry name" value="Nucleotidylyl transferase"/>
    <property type="match status" value="1"/>
</dbReference>
<feature type="domain" description="Methionyl/Leucyl tRNA synthetase" evidence="13">
    <location>
        <begin position="40"/>
        <end position="181"/>
    </location>
</feature>
<dbReference type="PRINTS" id="PR00985">
    <property type="entry name" value="TRNASYNTHLEU"/>
</dbReference>
<keyword evidence="3 9" id="KW-0436">Ligase</keyword>
<evidence type="ECO:0000259" key="14">
    <source>
        <dbReference type="Pfam" id="PF13603"/>
    </source>
</evidence>
<comment type="similarity">
    <text evidence="1 9 10">Belongs to the class-I aminoacyl-tRNA synthetase family.</text>
</comment>
<evidence type="ECO:0000256" key="1">
    <source>
        <dbReference type="ARBA" id="ARBA00005594"/>
    </source>
</evidence>
<dbReference type="InterPro" id="IPR009080">
    <property type="entry name" value="tRNAsynth_Ia_anticodon-bd"/>
</dbReference>
<evidence type="ECO:0000256" key="9">
    <source>
        <dbReference type="HAMAP-Rule" id="MF_00049"/>
    </source>
</evidence>
<keyword evidence="6 9" id="KW-0648">Protein biosynthesis</keyword>
<feature type="short sequence motif" description="'HIGH' region" evidence="9">
    <location>
        <begin position="42"/>
        <end position="52"/>
    </location>
</feature>
<dbReference type="CDD" id="cd07958">
    <property type="entry name" value="Anticodon_Ia_Leu_BEm"/>
    <property type="match status" value="1"/>
</dbReference>
<gene>
    <name evidence="9 15" type="primary">leuS</name>
    <name evidence="15" type="ORF">AMOR_48960</name>
</gene>
<dbReference type="Gene3D" id="1.10.730.10">
    <property type="entry name" value="Isoleucyl-tRNA Synthetase, Domain 1"/>
    <property type="match status" value="1"/>
</dbReference>
<dbReference type="Pfam" id="PF08264">
    <property type="entry name" value="Anticodon_1"/>
    <property type="match status" value="1"/>
</dbReference>
<dbReference type="PANTHER" id="PTHR43740">
    <property type="entry name" value="LEUCYL-TRNA SYNTHETASE"/>
    <property type="match status" value="1"/>
</dbReference>
<dbReference type="Pfam" id="PF13603">
    <property type="entry name" value="tRNA-synt_1_2"/>
    <property type="match status" value="1"/>
</dbReference>
<dbReference type="Pfam" id="PF00133">
    <property type="entry name" value="tRNA-synt_1"/>
    <property type="match status" value="1"/>
</dbReference>
<feature type="domain" description="Aminoacyl-tRNA synthetase class Ia" evidence="11">
    <location>
        <begin position="422"/>
        <end position="624"/>
    </location>
</feature>
<evidence type="ECO:0000256" key="7">
    <source>
        <dbReference type="ARBA" id="ARBA00023146"/>
    </source>
</evidence>
<feature type="domain" description="Methionyl/Valyl/Leucyl/Isoleucyl-tRNA synthetase anticodon-binding" evidence="12">
    <location>
        <begin position="666"/>
        <end position="786"/>
    </location>
</feature>
<dbReference type="InterPro" id="IPR025709">
    <property type="entry name" value="Leu_tRNA-synth_edit"/>
</dbReference>
<dbReference type="Proteomes" id="UP001162891">
    <property type="component" value="Chromosome"/>
</dbReference>
<protein>
    <recommendedName>
        <fullName evidence="9">Leucine--tRNA ligase</fullName>
        <ecNumber evidence="9">6.1.1.4</ecNumber>
    </recommendedName>
    <alternativeName>
        <fullName evidence="9">Leucyl-tRNA synthetase</fullName>
        <shortName evidence="9">LeuRS</shortName>
    </alternativeName>
</protein>
<keyword evidence="7 9" id="KW-0030">Aminoacyl-tRNA synthetase</keyword>
<evidence type="ECO:0000259" key="11">
    <source>
        <dbReference type="Pfam" id="PF00133"/>
    </source>
</evidence>
<keyword evidence="4 9" id="KW-0547">Nucleotide-binding</keyword>
<keyword evidence="5 9" id="KW-0067">ATP-binding</keyword>
<dbReference type="Gene3D" id="3.40.50.620">
    <property type="entry name" value="HUPs"/>
    <property type="match status" value="2"/>
</dbReference>
<dbReference type="EC" id="6.1.1.4" evidence="9"/>
<evidence type="ECO:0000256" key="8">
    <source>
        <dbReference type="ARBA" id="ARBA00047469"/>
    </source>
</evidence>
<organism evidence="15 16">
    <name type="scientific">Anaeromyxobacter oryzae</name>
    <dbReference type="NCBI Taxonomy" id="2918170"/>
    <lineage>
        <taxon>Bacteria</taxon>
        <taxon>Pseudomonadati</taxon>
        <taxon>Myxococcota</taxon>
        <taxon>Myxococcia</taxon>
        <taxon>Myxococcales</taxon>
        <taxon>Cystobacterineae</taxon>
        <taxon>Anaeromyxobacteraceae</taxon>
        <taxon>Anaeromyxobacter</taxon>
    </lineage>
</organism>
<evidence type="ECO:0000259" key="13">
    <source>
        <dbReference type="Pfam" id="PF09334"/>
    </source>
</evidence>
<dbReference type="SUPFAM" id="SSF47323">
    <property type="entry name" value="Anticodon-binding domain of a subclass of class I aminoacyl-tRNA synthetases"/>
    <property type="match status" value="1"/>
</dbReference>
<dbReference type="HAMAP" id="MF_00049_B">
    <property type="entry name" value="Leu_tRNA_synth_B"/>
    <property type="match status" value="1"/>
</dbReference>
<evidence type="ECO:0000256" key="3">
    <source>
        <dbReference type="ARBA" id="ARBA00022598"/>
    </source>
</evidence>
<evidence type="ECO:0000259" key="12">
    <source>
        <dbReference type="Pfam" id="PF08264"/>
    </source>
</evidence>
<dbReference type="InterPro" id="IPR002300">
    <property type="entry name" value="aa-tRNA-synth_Ia"/>
</dbReference>
<name>A0ABM7X276_9BACT</name>
<dbReference type="GO" id="GO:0016874">
    <property type="term" value="F:ligase activity"/>
    <property type="evidence" value="ECO:0007669"/>
    <property type="project" value="UniProtKB-KW"/>
</dbReference>
<accession>A0ABM7X276</accession>
<dbReference type="EMBL" id="AP025591">
    <property type="protein sequence ID" value="BDG05900.1"/>
    <property type="molecule type" value="Genomic_DNA"/>
</dbReference>
<dbReference type="NCBIfam" id="TIGR00396">
    <property type="entry name" value="leuS_bact"/>
    <property type="match status" value="1"/>
</dbReference>
<keyword evidence="16" id="KW-1185">Reference proteome</keyword>
<dbReference type="PANTHER" id="PTHR43740:SF2">
    <property type="entry name" value="LEUCINE--TRNA LIGASE, MITOCHONDRIAL"/>
    <property type="match status" value="1"/>
</dbReference>
<feature type="domain" description="Leucyl-tRNA synthetase editing" evidence="14">
    <location>
        <begin position="221"/>
        <end position="407"/>
    </location>
</feature>
<evidence type="ECO:0000256" key="10">
    <source>
        <dbReference type="RuleBase" id="RU363035"/>
    </source>
</evidence>
<dbReference type="InterPro" id="IPR014729">
    <property type="entry name" value="Rossmann-like_a/b/a_fold"/>
</dbReference>
<comment type="subcellular location">
    <subcellularLocation>
        <location evidence="9">Cytoplasm</location>
    </subcellularLocation>
</comment>
<comment type="catalytic activity">
    <reaction evidence="8 9">
        <text>tRNA(Leu) + L-leucine + ATP = L-leucyl-tRNA(Leu) + AMP + diphosphate</text>
        <dbReference type="Rhea" id="RHEA:11688"/>
        <dbReference type="Rhea" id="RHEA-COMP:9613"/>
        <dbReference type="Rhea" id="RHEA-COMP:9622"/>
        <dbReference type="ChEBI" id="CHEBI:30616"/>
        <dbReference type="ChEBI" id="CHEBI:33019"/>
        <dbReference type="ChEBI" id="CHEBI:57427"/>
        <dbReference type="ChEBI" id="CHEBI:78442"/>
        <dbReference type="ChEBI" id="CHEBI:78494"/>
        <dbReference type="ChEBI" id="CHEBI:456215"/>
        <dbReference type="EC" id="6.1.1.4"/>
    </reaction>
</comment>
<evidence type="ECO:0000256" key="2">
    <source>
        <dbReference type="ARBA" id="ARBA00022490"/>
    </source>
</evidence>
<dbReference type="CDD" id="cd00812">
    <property type="entry name" value="LeuRS_core"/>
    <property type="match status" value="1"/>
</dbReference>
<dbReference type="InterPro" id="IPR002302">
    <property type="entry name" value="Leu-tRNA-ligase"/>
</dbReference>